<dbReference type="Gene3D" id="3.40.640.10">
    <property type="entry name" value="Type I PLP-dependent aspartate aminotransferase-like (Major domain)"/>
    <property type="match status" value="1"/>
</dbReference>
<dbReference type="GO" id="GO:0019265">
    <property type="term" value="P:glycine biosynthetic process, by transamination of glyoxylate"/>
    <property type="evidence" value="ECO:0007669"/>
    <property type="project" value="TreeGrafter"/>
</dbReference>
<dbReference type="InterPro" id="IPR015424">
    <property type="entry name" value="PyrdxlP-dep_Trfase"/>
</dbReference>
<evidence type="ECO:0000313" key="4">
    <source>
        <dbReference type="EMBL" id="SCC07801.1"/>
    </source>
</evidence>
<dbReference type="SUPFAM" id="SSF53383">
    <property type="entry name" value="PLP-dependent transferases"/>
    <property type="match status" value="1"/>
</dbReference>
<evidence type="ECO:0000259" key="3">
    <source>
        <dbReference type="PROSITE" id="PS51186"/>
    </source>
</evidence>
<dbReference type="InterPro" id="IPR000182">
    <property type="entry name" value="GNAT_dom"/>
</dbReference>
<dbReference type="InterPro" id="IPR015421">
    <property type="entry name" value="PyrdxlP-dep_Trfase_major"/>
</dbReference>
<dbReference type="InterPro" id="IPR054597">
    <property type="entry name" value="FeeM_cat"/>
</dbReference>
<dbReference type="PROSITE" id="PS51186">
    <property type="entry name" value="GNAT"/>
    <property type="match status" value="1"/>
</dbReference>
<dbReference type="Proteomes" id="UP000181997">
    <property type="component" value="Unassembled WGS sequence"/>
</dbReference>
<dbReference type="InterPro" id="IPR016181">
    <property type="entry name" value="Acyl_CoA_acyltransferase"/>
</dbReference>
<organism evidence="4 5">
    <name type="scientific">[Bacillus] enclensis</name>
    <dbReference type="NCBI Taxonomy" id="1402860"/>
    <lineage>
        <taxon>Bacteria</taxon>
        <taxon>Bacillati</taxon>
        <taxon>Bacillota</taxon>
        <taxon>Bacilli</taxon>
        <taxon>Bacillales</taxon>
        <taxon>Bacillaceae</taxon>
        <taxon>Rossellomorea</taxon>
    </lineage>
</organism>
<dbReference type="PANTHER" id="PTHR21152:SF40">
    <property type="entry name" value="ALANINE--GLYOXYLATE AMINOTRANSFERASE"/>
    <property type="match status" value="1"/>
</dbReference>
<dbReference type="OrthoDB" id="389074at2"/>
<dbReference type="Gene3D" id="3.40.630.30">
    <property type="match status" value="1"/>
</dbReference>
<keyword evidence="5" id="KW-1185">Reference proteome</keyword>
<dbReference type="GO" id="GO:0008453">
    <property type="term" value="F:alanine-glyoxylate transaminase activity"/>
    <property type="evidence" value="ECO:0007669"/>
    <property type="project" value="TreeGrafter"/>
</dbReference>
<feature type="domain" description="N-acetyltransferase" evidence="3">
    <location>
        <begin position="6"/>
        <end position="169"/>
    </location>
</feature>
<evidence type="ECO:0000256" key="1">
    <source>
        <dbReference type="ARBA" id="ARBA00001933"/>
    </source>
</evidence>
<dbReference type="EMBL" id="FMAU01000002">
    <property type="protein sequence ID" value="SCC07801.1"/>
    <property type="molecule type" value="Genomic_DNA"/>
</dbReference>
<dbReference type="InterPro" id="IPR015422">
    <property type="entry name" value="PyrdxlP-dep_Trfase_small"/>
</dbReference>
<dbReference type="Pfam" id="PF21926">
    <property type="entry name" value="FeeM"/>
    <property type="match status" value="1"/>
</dbReference>
<gene>
    <name evidence="4" type="ORF">GA0061094_2321</name>
</gene>
<dbReference type="SUPFAM" id="SSF55729">
    <property type="entry name" value="Acyl-CoA N-acyltransferases (Nat)"/>
    <property type="match status" value="1"/>
</dbReference>
<proteinExistence type="predicted"/>
<dbReference type="GO" id="GO:0004760">
    <property type="term" value="F:L-serine-pyruvate transaminase activity"/>
    <property type="evidence" value="ECO:0007669"/>
    <property type="project" value="TreeGrafter"/>
</dbReference>
<accession>A0A0V8HJJ2</accession>
<dbReference type="Pfam" id="PF00266">
    <property type="entry name" value="Aminotran_5"/>
    <property type="match status" value="1"/>
</dbReference>
<comment type="cofactor">
    <cofactor evidence="1">
        <name>pyridoxal 5'-phosphate</name>
        <dbReference type="ChEBI" id="CHEBI:597326"/>
    </cofactor>
</comment>
<evidence type="ECO:0000256" key="2">
    <source>
        <dbReference type="ARBA" id="ARBA00022898"/>
    </source>
</evidence>
<dbReference type="PANTHER" id="PTHR21152">
    <property type="entry name" value="AMINOTRANSFERASE CLASS V"/>
    <property type="match status" value="1"/>
</dbReference>
<keyword evidence="4" id="KW-0808">Transferase</keyword>
<dbReference type="AlphaFoldDB" id="A0A0V8HJJ2"/>
<dbReference type="Gene3D" id="3.90.1150.10">
    <property type="entry name" value="Aspartate Aminotransferase, domain 1"/>
    <property type="match status" value="1"/>
</dbReference>
<sequence length="537" mass="60437">MGHQSLLYKIADDPKELQQINQLNYQTFVNEIPQHEENEEKLLVDKFHDENTYIIAKNHEEIVGMIAVRAKRPFSLDNKIPNLNQFIPSGSEPCEVRLLSVKDEYRSTRVFYGLCKRLVQLCLEEGYDLAFISGTVRQLKLYKRIGFIPFASLVGEEDARFQPMYITKASFEKSTKAFQKLMENVTLNNERSGAHSFLPGPVPLHPAVKRALGKTPISHRSEAFLKEIEEIKFNLCRLTQANHAEVVVGTGTLTNDMAAQQLKRFKGDGLILANGEFGFRLIDHAKRSGLSFRTLEKQWGEDVSLKEIESAMKAFSPDWIWTVHCETSTGYLYDLKGILALSKKFHAELCVDACSSVGVVPVDFKECYLATSVSGKGLGSLPGLGIIFHRDALTSHPSIPRYLDIGLYAENGSIPFTHSSNLISSLKEAIRNIDYVANLRLARAVREAMEKWDVRIMGNQDYSPGVITIELPYGVSSRVVGDKCKERGVLLSYESGYLLNMNWVQLALMGYQNEEEVMKAINSIKEIIAPVKEIGYI</sequence>
<evidence type="ECO:0000313" key="5">
    <source>
        <dbReference type="Proteomes" id="UP000181997"/>
    </source>
</evidence>
<keyword evidence="4" id="KW-0032">Aminotransferase</keyword>
<name>A0A0V8HJJ2_9BACI</name>
<protein>
    <submittedName>
        <fullName evidence="4">Aspartate aminotransferase</fullName>
    </submittedName>
</protein>
<dbReference type="GO" id="GO:0016747">
    <property type="term" value="F:acyltransferase activity, transferring groups other than amino-acyl groups"/>
    <property type="evidence" value="ECO:0007669"/>
    <property type="project" value="InterPro"/>
</dbReference>
<reference evidence="5" key="1">
    <citation type="submission" date="2016-08" db="EMBL/GenBank/DDBJ databases">
        <authorList>
            <person name="Varghese N."/>
            <person name="Submissions Spin"/>
        </authorList>
    </citation>
    <scope>NUCLEOTIDE SEQUENCE [LARGE SCALE GENOMIC DNA]</scope>
    <source>
        <strain evidence="5">SGD-1123</strain>
    </source>
</reference>
<dbReference type="InterPro" id="IPR000192">
    <property type="entry name" value="Aminotrans_V_dom"/>
</dbReference>
<keyword evidence="2" id="KW-0663">Pyridoxal phosphate</keyword>
<dbReference type="RefSeq" id="WP_032088661.1">
    <property type="nucleotide sequence ID" value="NZ_FMAU01000002.1"/>
</dbReference>